<keyword evidence="2" id="KW-1133">Transmembrane helix</keyword>
<evidence type="ECO:0000313" key="4">
    <source>
        <dbReference type="Proteomes" id="UP001287356"/>
    </source>
</evidence>
<sequence>MGGNPSEREENVTYDSTTSHTLNPIAPLFFFLGLFGLGLALFLFLPTLVLLEDASKDTRRKKVNHPSLRRSWSSGMAVGQRQRHRSFRANTIKPKRNGRKKEKSGGGGAGSRHLVGSGVFGLTLSLFLLFFCCCP</sequence>
<keyword evidence="2" id="KW-0472">Membrane</keyword>
<feature type="transmembrane region" description="Helical" evidence="2">
    <location>
        <begin position="28"/>
        <end position="51"/>
    </location>
</feature>
<keyword evidence="2" id="KW-0812">Transmembrane</keyword>
<evidence type="ECO:0008006" key="5">
    <source>
        <dbReference type="Google" id="ProtNLM"/>
    </source>
</evidence>
<proteinExistence type="predicted"/>
<comment type="caution">
    <text evidence="3">The sequence shown here is derived from an EMBL/GenBank/DDBJ whole genome shotgun (WGS) entry which is preliminary data.</text>
</comment>
<reference evidence="3" key="2">
    <citation type="submission" date="2023-06" db="EMBL/GenBank/DDBJ databases">
        <authorList>
            <consortium name="Lawrence Berkeley National Laboratory"/>
            <person name="Haridas S."/>
            <person name="Hensen N."/>
            <person name="Bonometti L."/>
            <person name="Westerberg I."/>
            <person name="Brannstrom I.O."/>
            <person name="Guillou S."/>
            <person name="Cros-Aarteil S."/>
            <person name="Calhoun S."/>
            <person name="Kuo A."/>
            <person name="Mondo S."/>
            <person name="Pangilinan J."/>
            <person name="Riley R."/>
            <person name="Labutti K."/>
            <person name="Andreopoulos B."/>
            <person name="Lipzen A."/>
            <person name="Chen C."/>
            <person name="Yanf M."/>
            <person name="Daum C."/>
            <person name="Ng V."/>
            <person name="Clum A."/>
            <person name="Steindorff A."/>
            <person name="Ohm R."/>
            <person name="Martin F."/>
            <person name="Silar P."/>
            <person name="Natvig D."/>
            <person name="Lalanne C."/>
            <person name="Gautier V."/>
            <person name="Ament-Velasquez S.L."/>
            <person name="Kruys A."/>
            <person name="Hutchinson M.I."/>
            <person name="Powell A.J."/>
            <person name="Barry K."/>
            <person name="Miller A.N."/>
            <person name="Grigoriev I.V."/>
            <person name="Debuchy R."/>
            <person name="Gladieux P."/>
            <person name="Thoren M.H."/>
            <person name="Johannesson H."/>
        </authorList>
    </citation>
    <scope>NUCLEOTIDE SEQUENCE</scope>
    <source>
        <strain evidence="3">CBS 958.72</strain>
    </source>
</reference>
<feature type="transmembrane region" description="Helical" evidence="2">
    <location>
        <begin position="109"/>
        <end position="131"/>
    </location>
</feature>
<organism evidence="3 4">
    <name type="scientific">Lasiosphaeria ovina</name>
    <dbReference type="NCBI Taxonomy" id="92902"/>
    <lineage>
        <taxon>Eukaryota</taxon>
        <taxon>Fungi</taxon>
        <taxon>Dikarya</taxon>
        <taxon>Ascomycota</taxon>
        <taxon>Pezizomycotina</taxon>
        <taxon>Sordariomycetes</taxon>
        <taxon>Sordariomycetidae</taxon>
        <taxon>Sordariales</taxon>
        <taxon>Lasiosphaeriaceae</taxon>
        <taxon>Lasiosphaeria</taxon>
    </lineage>
</organism>
<feature type="region of interest" description="Disordered" evidence="1">
    <location>
        <begin position="73"/>
        <end position="110"/>
    </location>
</feature>
<accession>A0AAE0JVV2</accession>
<dbReference type="AlphaFoldDB" id="A0AAE0JVV2"/>
<dbReference type="EMBL" id="JAULSN010000009">
    <property type="protein sequence ID" value="KAK3365259.1"/>
    <property type="molecule type" value="Genomic_DNA"/>
</dbReference>
<feature type="compositionally biased region" description="Basic residues" evidence="1">
    <location>
        <begin position="81"/>
        <end position="102"/>
    </location>
</feature>
<protein>
    <recommendedName>
        <fullName evidence="5">Transmembrane protein</fullName>
    </recommendedName>
</protein>
<evidence type="ECO:0000256" key="2">
    <source>
        <dbReference type="SAM" id="Phobius"/>
    </source>
</evidence>
<dbReference type="Proteomes" id="UP001287356">
    <property type="component" value="Unassembled WGS sequence"/>
</dbReference>
<reference evidence="3" key="1">
    <citation type="journal article" date="2023" name="Mol. Phylogenet. Evol.">
        <title>Genome-scale phylogeny and comparative genomics of the fungal order Sordariales.</title>
        <authorList>
            <person name="Hensen N."/>
            <person name="Bonometti L."/>
            <person name="Westerberg I."/>
            <person name="Brannstrom I.O."/>
            <person name="Guillou S."/>
            <person name="Cros-Aarteil S."/>
            <person name="Calhoun S."/>
            <person name="Haridas S."/>
            <person name="Kuo A."/>
            <person name="Mondo S."/>
            <person name="Pangilinan J."/>
            <person name="Riley R."/>
            <person name="LaButti K."/>
            <person name="Andreopoulos B."/>
            <person name="Lipzen A."/>
            <person name="Chen C."/>
            <person name="Yan M."/>
            <person name="Daum C."/>
            <person name="Ng V."/>
            <person name="Clum A."/>
            <person name="Steindorff A."/>
            <person name="Ohm R.A."/>
            <person name="Martin F."/>
            <person name="Silar P."/>
            <person name="Natvig D.O."/>
            <person name="Lalanne C."/>
            <person name="Gautier V."/>
            <person name="Ament-Velasquez S.L."/>
            <person name="Kruys A."/>
            <person name="Hutchinson M.I."/>
            <person name="Powell A.J."/>
            <person name="Barry K."/>
            <person name="Miller A.N."/>
            <person name="Grigoriev I.V."/>
            <person name="Debuchy R."/>
            <person name="Gladieux P."/>
            <person name="Hiltunen Thoren M."/>
            <person name="Johannesson H."/>
        </authorList>
    </citation>
    <scope>NUCLEOTIDE SEQUENCE</scope>
    <source>
        <strain evidence="3">CBS 958.72</strain>
    </source>
</reference>
<keyword evidence="4" id="KW-1185">Reference proteome</keyword>
<gene>
    <name evidence="3" type="ORF">B0T24DRAFT_639705</name>
</gene>
<evidence type="ECO:0000256" key="1">
    <source>
        <dbReference type="SAM" id="MobiDB-lite"/>
    </source>
</evidence>
<name>A0AAE0JVV2_9PEZI</name>
<evidence type="ECO:0000313" key="3">
    <source>
        <dbReference type="EMBL" id="KAK3365259.1"/>
    </source>
</evidence>